<feature type="region of interest" description="Disordered" evidence="1">
    <location>
        <begin position="108"/>
        <end position="133"/>
    </location>
</feature>
<sequence length="181" mass="18603">MDARLPTLVLTLAVTGLLLNHPLPPSLWAISVTLDIAAAAAIILSVGALSALPCALAPALLLHGLIFAVFAGLQPITGAGPTAQFTFLALASLGLISHCELRRIPPANQAPAQTSVPRSTEVPPTGGANTRYAYKVRPGVPGEPTTPGVRFPAAEVDSRSGMSRKRTCDRGCSQEVPAGVV</sequence>
<organism evidence="2 3">
    <name type="scientific">Streptomyces yunnanensis</name>
    <dbReference type="NCBI Taxonomy" id="156453"/>
    <lineage>
        <taxon>Bacteria</taxon>
        <taxon>Bacillati</taxon>
        <taxon>Actinomycetota</taxon>
        <taxon>Actinomycetes</taxon>
        <taxon>Kitasatosporales</taxon>
        <taxon>Streptomycetaceae</taxon>
        <taxon>Streptomyces</taxon>
    </lineage>
</organism>
<name>A0A9X8N9J9_9ACTN</name>
<dbReference type="Proteomes" id="UP000184388">
    <property type="component" value="Unassembled WGS sequence"/>
</dbReference>
<reference evidence="3" key="1">
    <citation type="submission" date="2016-11" db="EMBL/GenBank/DDBJ databases">
        <authorList>
            <person name="Jaros S."/>
            <person name="Januszkiewicz K."/>
            <person name="Wedrychowicz H."/>
        </authorList>
    </citation>
    <scope>NUCLEOTIDE SEQUENCE [LARGE SCALE GENOMIC DNA]</scope>
    <source>
        <strain evidence="3">CGMCC 4.3555</strain>
    </source>
</reference>
<evidence type="ECO:0000313" key="3">
    <source>
        <dbReference type="Proteomes" id="UP000184388"/>
    </source>
</evidence>
<feature type="region of interest" description="Disordered" evidence="1">
    <location>
        <begin position="157"/>
        <end position="181"/>
    </location>
</feature>
<dbReference type="EMBL" id="FRBK01000043">
    <property type="protein sequence ID" value="SHN34223.1"/>
    <property type="molecule type" value="Genomic_DNA"/>
</dbReference>
<comment type="caution">
    <text evidence="2">The sequence shown here is derived from an EMBL/GenBank/DDBJ whole genome shotgun (WGS) entry which is preliminary data.</text>
</comment>
<evidence type="ECO:0000313" key="2">
    <source>
        <dbReference type="EMBL" id="SHN34223.1"/>
    </source>
</evidence>
<protein>
    <submittedName>
        <fullName evidence="2">Uncharacterized protein</fullName>
    </submittedName>
</protein>
<evidence type="ECO:0000256" key="1">
    <source>
        <dbReference type="SAM" id="MobiDB-lite"/>
    </source>
</evidence>
<gene>
    <name evidence="2" type="ORF">SAMN05216268_14310</name>
</gene>
<proteinExistence type="predicted"/>
<dbReference type="AlphaFoldDB" id="A0A9X8N9J9"/>
<accession>A0A9X8N9J9</accession>